<name>A0A4Q9R881_9GAMM</name>
<accession>A0A4Q9R881</accession>
<dbReference type="SUPFAM" id="SSF47781">
    <property type="entry name" value="RuvA domain 2-like"/>
    <property type="match status" value="1"/>
</dbReference>
<dbReference type="RefSeq" id="WP_131185198.1">
    <property type="nucleotide sequence ID" value="NZ_QJUO01000023.1"/>
</dbReference>
<dbReference type="Pfam" id="PF12836">
    <property type="entry name" value="HHH_3"/>
    <property type="match status" value="1"/>
</dbReference>
<feature type="chain" id="PRO_5020621992" evidence="1">
    <location>
        <begin position="24"/>
        <end position="105"/>
    </location>
</feature>
<evidence type="ECO:0000313" key="3">
    <source>
        <dbReference type="Proteomes" id="UP000292639"/>
    </source>
</evidence>
<keyword evidence="3" id="KW-1185">Reference proteome</keyword>
<dbReference type="AlphaFoldDB" id="A0A4Q9R881"/>
<organism evidence="2 3">
    <name type="scientific">Stutzerimonas kirkiae</name>
    <dbReference type="NCBI Taxonomy" id="2211392"/>
    <lineage>
        <taxon>Bacteria</taxon>
        <taxon>Pseudomonadati</taxon>
        <taxon>Pseudomonadota</taxon>
        <taxon>Gammaproteobacteria</taxon>
        <taxon>Pseudomonadales</taxon>
        <taxon>Pseudomonadaceae</taxon>
        <taxon>Stutzerimonas</taxon>
    </lineage>
</organism>
<sequence length="105" mass="11307">MTRHFFHIVALTFLFCFSLATHAEPPNTATTAPVASEHAGMIDLNSADADTLARELSGIGASKAQAIVDYRDAHGPFVSVDELLEVQGIGSSILERNEKRLTVKP</sequence>
<dbReference type="GO" id="GO:0015628">
    <property type="term" value="P:protein secretion by the type II secretion system"/>
    <property type="evidence" value="ECO:0007669"/>
    <property type="project" value="TreeGrafter"/>
</dbReference>
<evidence type="ECO:0000313" key="2">
    <source>
        <dbReference type="EMBL" id="TBU96817.1"/>
    </source>
</evidence>
<proteinExistence type="predicted"/>
<dbReference type="Proteomes" id="UP000292639">
    <property type="component" value="Unassembled WGS sequence"/>
</dbReference>
<dbReference type="OrthoDB" id="7510573at2"/>
<dbReference type="InterPro" id="IPR004509">
    <property type="entry name" value="Competence_ComEA_HhH"/>
</dbReference>
<dbReference type="InterPro" id="IPR051675">
    <property type="entry name" value="Endo/Exo/Phosphatase_dom_1"/>
</dbReference>
<comment type="caution">
    <text evidence="2">The sequence shown here is derived from an EMBL/GenBank/DDBJ whole genome shotgun (WGS) entry which is preliminary data.</text>
</comment>
<gene>
    <name evidence="2" type="ORF">DNJ96_09640</name>
</gene>
<dbReference type="NCBIfam" id="TIGR00426">
    <property type="entry name" value="competence protein ComEA helix-hairpin-helix repeat region"/>
    <property type="match status" value="1"/>
</dbReference>
<keyword evidence="1" id="KW-0732">Signal</keyword>
<dbReference type="Gene3D" id="1.10.150.280">
    <property type="entry name" value="AF1531-like domain"/>
    <property type="match status" value="1"/>
</dbReference>
<feature type="signal peptide" evidence="1">
    <location>
        <begin position="1"/>
        <end position="23"/>
    </location>
</feature>
<reference evidence="2 3" key="1">
    <citation type="submission" date="2018-06" db="EMBL/GenBank/DDBJ databases">
        <title>Three novel Pseudomonas species isolated from symptomatic oak.</title>
        <authorList>
            <person name="Bueno-Gonzalez V."/>
            <person name="Brady C."/>
        </authorList>
    </citation>
    <scope>NUCLEOTIDE SEQUENCE [LARGE SCALE GENOMIC DNA]</scope>
    <source>
        <strain evidence="2 3">P17C</strain>
    </source>
</reference>
<dbReference type="EMBL" id="QJUP01000011">
    <property type="protein sequence ID" value="TBU96817.1"/>
    <property type="molecule type" value="Genomic_DNA"/>
</dbReference>
<dbReference type="GO" id="GO:0015627">
    <property type="term" value="C:type II protein secretion system complex"/>
    <property type="evidence" value="ECO:0007669"/>
    <property type="project" value="TreeGrafter"/>
</dbReference>
<dbReference type="PANTHER" id="PTHR21180:SF32">
    <property type="entry name" value="ENDONUCLEASE_EXONUCLEASE_PHOSPHATASE FAMILY DOMAIN-CONTAINING PROTEIN 1"/>
    <property type="match status" value="1"/>
</dbReference>
<dbReference type="PANTHER" id="PTHR21180">
    <property type="entry name" value="ENDONUCLEASE/EXONUCLEASE/PHOSPHATASE FAMILY DOMAIN-CONTAINING PROTEIN 1"/>
    <property type="match status" value="1"/>
</dbReference>
<evidence type="ECO:0000256" key="1">
    <source>
        <dbReference type="SAM" id="SignalP"/>
    </source>
</evidence>
<dbReference type="InterPro" id="IPR010994">
    <property type="entry name" value="RuvA_2-like"/>
</dbReference>
<protein>
    <submittedName>
        <fullName evidence="2">Competence protein ComEA</fullName>
    </submittedName>
</protein>